<dbReference type="GO" id="GO:0009279">
    <property type="term" value="C:cell outer membrane"/>
    <property type="evidence" value="ECO:0007669"/>
    <property type="project" value="UniProtKB-SubCell"/>
</dbReference>
<keyword evidence="20" id="KW-1185">Reference proteome</keyword>
<comment type="subcellular location">
    <subcellularLocation>
        <location evidence="1 12">Cell outer membrane</location>
        <topology evidence="1 12">Multi-pass membrane protein</topology>
    </subcellularLocation>
</comment>
<keyword evidence="6 16" id="KW-0732">Signal</keyword>
<dbReference type="GO" id="GO:0006826">
    <property type="term" value="P:iron ion transport"/>
    <property type="evidence" value="ECO:0007669"/>
    <property type="project" value="UniProtKB-KW"/>
</dbReference>
<evidence type="ECO:0000256" key="13">
    <source>
        <dbReference type="PROSITE-ProRule" id="PRU10144"/>
    </source>
</evidence>
<organism evidence="19 20">
    <name type="scientific">Inhella gelatinilytica</name>
    <dbReference type="NCBI Taxonomy" id="2795030"/>
    <lineage>
        <taxon>Bacteria</taxon>
        <taxon>Pseudomonadati</taxon>
        <taxon>Pseudomonadota</taxon>
        <taxon>Betaproteobacteria</taxon>
        <taxon>Burkholderiales</taxon>
        <taxon>Sphaerotilaceae</taxon>
        <taxon>Inhella</taxon>
    </lineage>
</organism>
<comment type="similarity">
    <text evidence="12 14">Belongs to the TonB-dependent receptor family.</text>
</comment>
<evidence type="ECO:0000313" key="20">
    <source>
        <dbReference type="Proteomes" id="UP000620139"/>
    </source>
</evidence>
<evidence type="ECO:0000256" key="6">
    <source>
        <dbReference type="ARBA" id="ARBA00022729"/>
    </source>
</evidence>
<evidence type="ECO:0000256" key="15">
    <source>
        <dbReference type="SAM" id="MobiDB-lite"/>
    </source>
</evidence>
<evidence type="ECO:0000256" key="1">
    <source>
        <dbReference type="ARBA" id="ARBA00004571"/>
    </source>
</evidence>
<keyword evidence="4" id="KW-0410">Iron transport</keyword>
<accession>A0A931NCY6</accession>
<dbReference type="InterPro" id="IPR012910">
    <property type="entry name" value="Plug_dom"/>
</dbReference>
<evidence type="ECO:0000256" key="3">
    <source>
        <dbReference type="ARBA" id="ARBA00022452"/>
    </source>
</evidence>
<gene>
    <name evidence="19" type="ORF">I7X43_04140</name>
</gene>
<evidence type="ECO:0000256" key="14">
    <source>
        <dbReference type="RuleBase" id="RU003357"/>
    </source>
</evidence>
<keyword evidence="11 12" id="KW-0998">Cell outer membrane</keyword>
<keyword evidence="10 12" id="KW-0472">Membrane</keyword>
<name>A0A931NCY6_9BURK</name>
<dbReference type="Pfam" id="PF07715">
    <property type="entry name" value="Plug"/>
    <property type="match status" value="1"/>
</dbReference>
<keyword evidence="3 12" id="KW-1134">Transmembrane beta strand</keyword>
<dbReference type="PANTHER" id="PTHR32552:SF81">
    <property type="entry name" value="TONB-DEPENDENT OUTER MEMBRANE RECEPTOR"/>
    <property type="match status" value="1"/>
</dbReference>
<evidence type="ECO:0000256" key="5">
    <source>
        <dbReference type="ARBA" id="ARBA00022692"/>
    </source>
</evidence>
<protein>
    <submittedName>
        <fullName evidence="19">TonB-dependent receptor</fullName>
    </submittedName>
</protein>
<evidence type="ECO:0000256" key="4">
    <source>
        <dbReference type="ARBA" id="ARBA00022496"/>
    </source>
</evidence>
<feature type="signal peptide" evidence="16">
    <location>
        <begin position="1"/>
        <end position="20"/>
    </location>
</feature>
<feature type="domain" description="TonB-dependent receptor plug" evidence="18">
    <location>
        <begin position="48"/>
        <end position="158"/>
    </location>
</feature>
<evidence type="ECO:0000256" key="8">
    <source>
        <dbReference type="ARBA" id="ARBA00023065"/>
    </source>
</evidence>
<evidence type="ECO:0000256" key="12">
    <source>
        <dbReference type="PROSITE-ProRule" id="PRU01360"/>
    </source>
</evidence>
<feature type="compositionally biased region" description="Polar residues" evidence="15">
    <location>
        <begin position="446"/>
        <end position="459"/>
    </location>
</feature>
<feature type="domain" description="TonB-dependent receptor-like beta-barrel" evidence="17">
    <location>
        <begin position="293"/>
        <end position="710"/>
    </location>
</feature>
<feature type="short sequence motif" description="TonB C-terminal box" evidence="13">
    <location>
        <begin position="726"/>
        <end position="743"/>
    </location>
</feature>
<dbReference type="PROSITE" id="PS01156">
    <property type="entry name" value="TONB_DEPENDENT_REC_2"/>
    <property type="match status" value="1"/>
</dbReference>
<dbReference type="RefSeq" id="WP_198099618.1">
    <property type="nucleotide sequence ID" value="NZ_JAEDAL010000001.1"/>
</dbReference>
<keyword evidence="5 12" id="KW-0812">Transmembrane</keyword>
<dbReference type="PANTHER" id="PTHR32552">
    <property type="entry name" value="FERRICHROME IRON RECEPTOR-RELATED"/>
    <property type="match status" value="1"/>
</dbReference>
<feature type="chain" id="PRO_5037909678" evidence="16">
    <location>
        <begin position="21"/>
        <end position="743"/>
    </location>
</feature>
<feature type="region of interest" description="Disordered" evidence="15">
    <location>
        <begin position="441"/>
        <end position="462"/>
    </location>
</feature>
<evidence type="ECO:0000256" key="2">
    <source>
        <dbReference type="ARBA" id="ARBA00022448"/>
    </source>
</evidence>
<proteinExistence type="inferred from homology"/>
<keyword evidence="9 14" id="KW-0798">TonB box</keyword>
<evidence type="ECO:0000256" key="7">
    <source>
        <dbReference type="ARBA" id="ARBA00023004"/>
    </source>
</evidence>
<evidence type="ECO:0000313" key="19">
    <source>
        <dbReference type="EMBL" id="MBH9552034.1"/>
    </source>
</evidence>
<dbReference type="Gene3D" id="2.40.170.20">
    <property type="entry name" value="TonB-dependent receptor, beta-barrel domain"/>
    <property type="match status" value="1"/>
</dbReference>
<evidence type="ECO:0000256" key="11">
    <source>
        <dbReference type="ARBA" id="ARBA00023237"/>
    </source>
</evidence>
<evidence type="ECO:0000256" key="10">
    <source>
        <dbReference type="ARBA" id="ARBA00023136"/>
    </source>
</evidence>
<dbReference type="Proteomes" id="UP000620139">
    <property type="component" value="Unassembled WGS sequence"/>
</dbReference>
<keyword evidence="7" id="KW-0408">Iron</keyword>
<dbReference type="InterPro" id="IPR039426">
    <property type="entry name" value="TonB-dep_rcpt-like"/>
</dbReference>
<dbReference type="EMBL" id="JAEDAL010000001">
    <property type="protein sequence ID" value="MBH9552034.1"/>
    <property type="molecule type" value="Genomic_DNA"/>
</dbReference>
<keyword evidence="2 12" id="KW-0813">Transport</keyword>
<dbReference type="Pfam" id="PF00593">
    <property type="entry name" value="TonB_dep_Rec_b-barrel"/>
    <property type="match status" value="1"/>
</dbReference>
<evidence type="ECO:0000259" key="18">
    <source>
        <dbReference type="Pfam" id="PF07715"/>
    </source>
</evidence>
<evidence type="ECO:0000256" key="16">
    <source>
        <dbReference type="SAM" id="SignalP"/>
    </source>
</evidence>
<sequence length="743" mass="81378">MIHRPTVLTLALAAVLPAFAQQASTDEKKDKTQLETVVITAERRVENIRDVPNAVAKISGEKLDVLASGGQDVRFLSGRVPSLNIESSYGRAFPRFYIRGYGNTDFRLNASQPVSLVYDDVIQENPILKGFPVFDVSNVEVIAGPQGTLFGRNTPAGVVKFESVRPSHKKDGYVSVSAGSQGMLNLEAAANLPLEGDWAARLSGQVQRRKDWVTNTFANAVTPKTEGYTDIGLRAQVLYEPHKQFSALFNLHHRDLDGSPRLFRANIMKPGTSDLVDDFDINKASFDGVNEQTIKQTGGSARLKWALPGLNVYSITGYESIKPFSRGDIDGGYGADFARPMGPGFIPFPVETSDGISGHRQLSQEVRLESSAAGPMRWQAGVYLFDEKFRVESIDYNAFTHQPNTTSRTEQTNKAQAVFGALNYDVSSSFKLRGGLRYTQDKKDLSTTGPVDTSAGTSAHTDDSKWNWDASATYALDKGVNLYTRYATGFRASSIQPASAFAPQSQAKPEDVKSFEVGLKGDFWNRKARLSASLFRYEVTNQQLTAVGGGANANRLINASKTNGSGFELNLDLLPTPDLLITAGVSLNNTKFNDPNLKVDACGSGCTLVDPILVPANPAQFKFAPTVGINGNPLPQAPKWTVNMTARWSFPLDNGDEIYVYTDWAYRSKINFFLYEAKEYTGKALTEGGLRVGYLWNDGKYEVAGYVRNLTNQIRATGGIDFNNLTGFVNEPRSYGVAFKAQF</sequence>
<dbReference type="InterPro" id="IPR036942">
    <property type="entry name" value="Beta-barrel_TonB_sf"/>
</dbReference>
<comment type="caution">
    <text evidence="19">The sequence shown here is derived from an EMBL/GenBank/DDBJ whole genome shotgun (WGS) entry which is preliminary data.</text>
</comment>
<dbReference type="InterPro" id="IPR000531">
    <property type="entry name" value="Beta-barrel_TonB"/>
</dbReference>
<keyword evidence="8" id="KW-0406">Ion transport</keyword>
<evidence type="ECO:0000259" key="17">
    <source>
        <dbReference type="Pfam" id="PF00593"/>
    </source>
</evidence>
<dbReference type="InterPro" id="IPR010917">
    <property type="entry name" value="TonB_rcpt_CS"/>
</dbReference>
<evidence type="ECO:0000256" key="9">
    <source>
        <dbReference type="ARBA" id="ARBA00023077"/>
    </source>
</evidence>
<dbReference type="AlphaFoldDB" id="A0A931NCY6"/>
<reference evidence="19" key="1">
    <citation type="submission" date="2020-12" db="EMBL/GenBank/DDBJ databases">
        <title>The genome sequence of Inhella sp. 4Y17.</title>
        <authorList>
            <person name="Liu Y."/>
        </authorList>
    </citation>
    <scope>NUCLEOTIDE SEQUENCE</scope>
    <source>
        <strain evidence="19">4Y10</strain>
    </source>
</reference>
<dbReference type="PROSITE" id="PS52016">
    <property type="entry name" value="TONB_DEPENDENT_REC_3"/>
    <property type="match status" value="1"/>
</dbReference>
<dbReference type="SUPFAM" id="SSF56935">
    <property type="entry name" value="Porins"/>
    <property type="match status" value="1"/>
</dbReference>
<keyword evidence="19" id="KW-0675">Receptor</keyword>